<evidence type="ECO:0000313" key="2">
    <source>
        <dbReference type="EMBL" id="GHA16362.1"/>
    </source>
</evidence>
<dbReference type="EMBL" id="BMVN01000005">
    <property type="protein sequence ID" value="GHA16362.1"/>
    <property type="molecule type" value="Genomic_DNA"/>
</dbReference>
<protein>
    <recommendedName>
        <fullName evidence="4">Secreted protein</fullName>
    </recommendedName>
</protein>
<evidence type="ECO:0000313" key="3">
    <source>
        <dbReference type="Proteomes" id="UP000653644"/>
    </source>
</evidence>
<feature type="compositionally biased region" description="Gly residues" evidence="1">
    <location>
        <begin position="66"/>
        <end position="75"/>
    </location>
</feature>
<accession>A0ABQ3CHT4</accession>
<dbReference type="Proteomes" id="UP000653644">
    <property type="component" value="Unassembled WGS sequence"/>
</dbReference>
<name>A0ABQ3CHT4_9ACTN</name>
<proteinExistence type="predicted"/>
<evidence type="ECO:0000256" key="1">
    <source>
        <dbReference type="SAM" id="MobiDB-lite"/>
    </source>
</evidence>
<keyword evidence="3" id="KW-1185">Reference proteome</keyword>
<organism evidence="2 3">
    <name type="scientific">Streptomyces canarius</name>
    <dbReference type="NCBI Taxonomy" id="285453"/>
    <lineage>
        <taxon>Bacteria</taxon>
        <taxon>Bacillati</taxon>
        <taxon>Actinomycetota</taxon>
        <taxon>Actinomycetes</taxon>
        <taxon>Kitasatosporales</taxon>
        <taxon>Streptomycetaceae</taxon>
        <taxon>Streptomyces</taxon>
    </lineage>
</organism>
<gene>
    <name evidence="2" type="ORF">GCM10010345_21540</name>
</gene>
<comment type="caution">
    <text evidence="2">The sequence shown here is derived from an EMBL/GenBank/DDBJ whole genome shotgun (WGS) entry which is preliminary data.</text>
</comment>
<reference evidence="3" key="1">
    <citation type="journal article" date="2019" name="Int. J. Syst. Evol. Microbiol.">
        <title>The Global Catalogue of Microorganisms (GCM) 10K type strain sequencing project: providing services to taxonomists for standard genome sequencing and annotation.</title>
        <authorList>
            <consortium name="The Broad Institute Genomics Platform"/>
            <consortium name="The Broad Institute Genome Sequencing Center for Infectious Disease"/>
            <person name="Wu L."/>
            <person name="Ma J."/>
        </authorList>
    </citation>
    <scope>NUCLEOTIDE SEQUENCE [LARGE SCALE GENOMIC DNA]</scope>
    <source>
        <strain evidence="3">JCM 4733</strain>
    </source>
</reference>
<dbReference type="Pfam" id="PF12831">
    <property type="entry name" value="FAD_oxidored"/>
    <property type="match status" value="1"/>
</dbReference>
<sequence length="75" mass="7843">MAHSSYRVMPISMAAGQAAAVCAALAASQGRPRDVQVSAVQREPRAQGARLRRTIRRSPGRRNLGAGSGPGRMTG</sequence>
<feature type="region of interest" description="Disordered" evidence="1">
    <location>
        <begin position="56"/>
        <end position="75"/>
    </location>
</feature>
<evidence type="ECO:0008006" key="4">
    <source>
        <dbReference type="Google" id="ProtNLM"/>
    </source>
</evidence>